<dbReference type="EMBL" id="JAUFRC010000001">
    <property type="protein sequence ID" value="MDN3712455.1"/>
    <property type="molecule type" value="Genomic_DNA"/>
</dbReference>
<proteinExistence type="predicted"/>
<keyword evidence="2" id="KW-1185">Reference proteome</keyword>
<accession>A0ABT8D7I4</accession>
<evidence type="ECO:0008006" key="3">
    <source>
        <dbReference type="Google" id="ProtNLM"/>
    </source>
</evidence>
<evidence type="ECO:0000313" key="1">
    <source>
        <dbReference type="EMBL" id="MDN3712455.1"/>
    </source>
</evidence>
<organism evidence="1 2">
    <name type="scientific">Paracoccus cavernae</name>
    <dbReference type="NCBI Taxonomy" id="1571207"/>
    <lineage>
        <taxon>Bacteria</taxon>
        <taxon>Pseudomonadati</taxon>
        <taxon>Pseudomonadota</taxon>
        <taxon>Alphaproteobacteria</taxon>
        <taxon>Rhodobacterales</taxon>
        <taxon>Paracoccaceae</taxon>
        <taxon>Paracoccus</taxon>
    </lineage>
</organism>
<evidence type="ECO:0000313" key="2">
    <source>
        <dbReference type="Proteomes" id="UP001243846"/>
    </source>
</evidence>
<sequence>MRQDRGTLGKLGRLAQLKSDLEMRRFSAFRAHVEASRSRIAVMEERLQALYDNPEAFTVAQARLTNAMTVAQVGALDQEKASLTQILPRFEQARQAAIREFGRAEVIRQIGRNQQQEERLEESRRS</sequence>
<dbReference type="RefSeq" id="WP_377682720.1">
    <property type="nucleotide sequence ID" value="NZ_JBHMDZ010000001.1"/>
</dbReference>
<comment type="caution">
    <text evidence="1">The sequence shown here is derived from an EMBL/GenBank/DDBJ whole genome shotgun (WGS) entry which is preliminary data.</text>
</comment>
<dbReference type="Proteomes" id="UP001243846">
    <property type="component" value="Unassembled WGS sequence"/>
</dbReference>
<name>A0ABT8D7I4_9RHOB</name>
<gene>
    <name evidence="1" type="ORF">QWZ10_13120</name>
</gene>
<protein>
    <recommendedName>
        <fullName evidence="3">Periplasmic heavy metal sensor</fullName>
    </recommendedName>
</protein>
<reference evidence="2" key="1">
    <citation type="journal article" date="2019" name="Int. J. Syst. Evol. Microbiol.">
        <title>The Global Catalogue of Microorganisms (GCM) 10K type strain sequencing project: providing services to taxonomists for standard genome sequencing and annotation.</title>
        <authorList>
            <consortium name="The Broad Institute Genomics Platform"/>
            <consortium name="The Broad Institute Genome Sequencing Center for Infectious Disease"/>
            <person name="Wu L."/>
            <person name="Ma J."/>
        </authorList>
    </citation>
    <scope>NUCLEOTIDE SEQUENCE [LARGE SCALE GENOMIC DNA]</scope>
    <source>
        <strain evidence="2">CECT 8482</strain>
    </source>
</reference>